<proteinExistence type="predicted"/>
<keyword evidence="1" id="KW-0732">Signal</keyword>
<protein>
    <submittedName>
        <fullName evidence="2">Uncharacterized protein</fullName>
    </submittedName>
</protein>
<name>A0AB39L5V4_9MICC</name>
<dbReference type="RefSeq" id="WP_369046594.1">
    <property type="nucleotide sequence ID" value="NZ_CP163302.1"/>
</dbReference>
<dbReference type="EMBL" id="CP163302">
    <property type="protein sequence ID" value="XDP46236.1"/>
    <property type="molecule type" value="Genomic_DNA"/>
</dbReference>
<gene>
    <name evidence="2" type="ORF">AB5L97_04250</name>
</gene>
<reference evidence="2" key="1">
    <citation type="submission" date="2024-07" db="EMBL/GenBank/DDBJ databases">
        <authorList>
            <person name="fu j."/>
        </authorList>
    </citation>
    <scope>NUCLEOTIDE SEQUENCE</scope>
    <source>
        <strain evidence="2">P10A9</strain>
    </source>
</reference>
<evidence type="ECO:0000313" key="2">
    <source>
        <dbReference type="EMBL" id="XDP46236.1"/>
    </source>
</evidence>
<accession>A0AB39L5V4</accession>
<dbReference type="AlphaFoldDB" id="A0AB39L5V4"/>
<feature type="chain" id="PRO_5044290483" evidence="1">
    <location>
        <begin position="31"/>
        <end position="310"/>
    </location>
</feature>
<organism evidence="2">
    <name type="scientific">Sinomonas puerhi</name>
    <dbReference type="NCBI Taxonomy" id="3238584"/>
    <lineage>
        <taxon>Bacteria</taxon>
        <taxon>Bacillati</taxon>
        <taxon>Actinomycetota</taxon>
        <taxon>Actinomycetes</taxon>
        <taxon>Micrococcales</taxon>
        <taxon>Micrococcaceae</taxon>
        <taxon>Sinomonas</taxon>
    </lineage>
</organism>
<sequence>MTASEAVRRTAYAVSALLLAAVLAAPSATAARPEPDPAGNAHVSLARGVPPRQARATQSPDMTYHGGTILDVVPDVRAIFWGTTWPTDAGDKISGLDRFYGGMSASEYARTSDEYTQSGPVAVTSTMTYNGHVQDSSPASSSQSAVLAEVGRAITNPDTSGRGYYAVYTDIPRGRARYCAWHSDGTVNGFHVQYAFFFKLDGDPGCDPNSTVSSESQGLQALANVSGHELSEARTDPNLNAWYDGSGSENADKCAWSFGSDYVTFANKTQWKIQGNWSNWAYDHLKGYANLSGQNGCLDGGGFPLPASFG</sequence>
<feature type="signal peptide" evidence="1">
    <location>
        <begin position="1"/>
        <end position="30"/>
    </location>
</feature>
<evidence type="ECO:0000256" key="1">
    <source>
        <dbReference type="SAM" id="SignalP"/>
    </source>
</evidence>
<dbReference type="KEGG" id="spue:AB5L97_04250"/>